<evidence type="ECO:0000313" key="1">
    <source>
        <dbReference type="EMBL" id="XCN71302.1"/>
    </source>
</evidence>
<proteinExistence type="predicted"/>
<name>A0AAU8LQK5_9BACT</name>
<dbReference type="AlphaFoldDB" id="A0AAU8LQK5"/>
<dbReference type="EMBL" id="CP159373">
    <property type="protein sequence ID" value="XCN71302.1"/>
    <property type="molecule type" value="Genomic_DNA"/>
</dbReference>
<evidence type="ECO:0008006" key="2">
    <source>
        <dbReference type="Google" id="ProtNLM"/>
    </source>
</evidence>
<protein>
    <recommendedName>
        <fullName evidence="2">CRISPR-associated protein Csx11</fullName>
    </recommendedName>
</protein>
<sequence>MSRNRAEDIEQALEKHSRFLAYVRVNALLHDCDKSFSQYLLWSLLPKEKRAEVPDYTDHHASNVPGKASVKRKEYRQHWCDTILGTEEDFKAAPAILFPAPSCYAAYLDKRKKERLHIALEQTTPCHSIYDFFTFHHDAPHCIQEAGEATALFLFISGVAGIDGNDTRYETEMEAAGDNYSGHHAPNTAADKTVLISTPFGFEKALPLQSAETGCRFAEDIKKLIAALEKNNNPMQATALLERKIEQPFRATIIRTARPLNDVTLADHSLSTAALSVAQAARVVLENISRPSHASYCLPVRRPREDVPSQQTSFAAFSCAVNADKLDHMALELKDITAIREEVDKLLTHFLELFSIKYPVGGMVYKDQHGAHLIIPALGDPKKRWSTINDINNEQVISVQKVSSEDACTQHDFVEWLFATAQKELQELAFKERPEERVHFGIELLIGLRYNRIFNTLNNISNAINWSREISWLNLAKGGNLEEEAGGGSVEFFTFPDHSTKEITYDLCGVCGLRQGIPSNKHRKCNTCQERIKPHRVGSNETGDIEKMISGSSEYRLVLLSVSFHLADWLAETSNSGIFCHTSPAQGAKQSTINKKIKKEKSESFQRFNSFGRFRRIWRSTEIFLQELRNQIRKICGHSNEEQSPYLMRTILLAPQDLQIILPAAQAGKALDAVYEKFTKEFGRVSDRMPFHVSLCIFPYRVPIYLVLEAARRLRDSCLKSTPKKVFLSRTGQGERESTSILRTDTLTKDGKGKREFTYPLPMICTQEHQPENIKNIMNNNDQFHANICIERDTQGKARKWIFLGEIQDTQPAWMTDNRLAVVEISSGFSLDELTLPSEKLQPSRCHDIPLGYWPSLKKLIRLEQENISETQQRKMRSVLAMREKLWHKDDLPGNENNPLEQENFLQESIRTLWREPSRFGPTGWQNLPEDKKKLLEESCLNGAFFLASTAKKYLWNEEPDRD</sequence>
<reference evidence="1" key="2">
    <citation type="submission" date="2024-06" db="EMBL/GenBank/DDBJ databases">
        <authorList>
            <person name="Plum-Jensen L.E."/>
            <person name="Schramm A."/>
            <person name="Marshall I.P.G."/>
        </authorList>
    </citation>
    <scope>NUCLEOTIDE SEQUENCE</scope>
    <source>
        <strain evidence="1">Rat1</strain>
    </source>
</reference>
<dbReference type="KEGG" id="eaj:Q3M24_13375"/>
<organism evidence="1">
    <name type="scientific">Candidatus Electrothrix aestuarii</name>
    <dbReference type="NCBI Taxonomy" id="3062594"/>
    <lineage>
        <taxon>Bacteria</taxon>
        <taxon>Pseudomonadati</taxon>
        <taxon>Thermodesulfobacteriota</taxon>
        <taxon>Desulfobulbia</taxon>
        <taxon>Desulfobulbales</taxon>
        <taxon>Desulfobulbaceae</taxon>
        <taxon>Candidatus Electrothrix</taxon>
    </lineage>
</organism>
<gene>
    <name evidence="1" type="ORF">Q3M24_13375</name>
</gene>
<reference evidence="1" key="1">
    <citation type="journal article" date="2024" name="Syst. Appl. Microbiol.">
        <title>First single-strain enrichments of Electrothrix cable bacteria, description of E. aestuarii sp. nov. and E. rattekaaiensis sp. nov., and proposal of a cable bacteria taxonomy following the rules of the SeqCode.</title>
        <authorList>
            <person name="Plum-Jensen L.E."/>
            <person name="Schramm A."/>
            <person name="Marshall I.P.G."/>
        </authorList>
    </citation>
    <scope>NUCLEOTIDE SEQUENCE</scope>
    <source>
        <strain evidence="1">Rat1</strain>
    </source>
</reference>
<accession>A0AAU8LQK5</accession>